<keyword evidence="2" id="KW-1185">Reference proteome</keyword>
<dbReference type="GeneID" id="106661311"/>
<protein>
    <submittedName>
        <fullName evidence="1">Uncharacterized protein</fullName>
    </submittedName>
</protein>
<evidence type="ECO:0000313" key="1">
    <source>
        <dbReference type="EnsemblMetazoa" id="XP_024084212.1"/>
    </source>
</evidence>
<dbReference type="OrthoDB" id="10583339at2759"/>
<evidence type="ECO:0000313" key="2">
    <source>
        <dbReference type="Proteomes" id="UP000494040"/>
    </source>
</evidence>
<proteinExistence type="predicted"/>
<dbReference type="Proteomes" id="UP000494040">
    <property type="component" value="Unassembled WGS sequence"/>
</dbReference>
<dbReference type="AlphaFoldDB" id="A0A8I6SM29"/>
<name>A0A8I6SM29_CIMLE</name>
<accession>A0A8I6SM29</accession>
<sequence>MSTEYREHYEWAKKDLYTREGKNIGLHHPEPVNYLAAIEGWKPLKVEPESEEIMAERMKKEFGAYKSSLIQKRKSQDENVFLTSYQTTFKPECNCFFFFNYFCLNLLFSIGLDNYRPSFSTYEKAAKMYAKEVDRDIEDESDIKGNSLDGREDRVEDRKGIYDLVKHEEQEIKPDTTTTKNQIQEVQEEILGADELAQAAIEMIKTDFSKGRTWNLCNLPLVDAEERYHRYREYLDKSSKKKIMLNKIYRC</sequence>
<reference evidence="1" key="1">
    <citation type="submission" date="2022-01" db="UniProtKB">
        <authorList>
            <consortium name="EnsemblMetazoa"/>
        </authorList>
    </citation>
    <scope>IDENTIFICATION</scope>
</reference>
<dbReference type="RefSeq" id="XP_024084212.1">
    <property type="nucleotide sequence ID" value="XM_024228444.1"/>
</dbReference>
<dbReference type="EnsemblMetazoa" id="XM_024228444.1">
    <property type="protein sequence ID" value="XP_024084212.1"/>
    <property type="gene ID" value="LOC106661311"/>
</dbReference>
<organism evidence="1 2">
    <name type="scientific">Cimex lectularius</name>
    <name type="common">Bed bug</name>
    <name type="synonym">Acanthia lectularia</name>
    <dbReference type="NCBI Taxonomy" id="79782"/>
    <lineage>
        <taxon>Eukaryota</taxon>
        <taxon>Metazoa</taxon>
        <taxon>Ecdysozoa</taxon>
        <taxon>Arthropoda</taxon>
        <taxon>Hexapoda</taxon>
        <taxon>Insecta</taxon>
        <taxon>Pterygota</taxon>
        <taxon>Neoptera</taxon>
        <taxon>Paraneoptera</taxon>
        <taxon>Hemiptera</taxon>
        <taxon>Heteroptera</taxon>
        <taxon>Panheteroptera</taxon>
        <taxon>Cimicomorpha</taxon>
        <taxon>Cimicidae</taxon>
        <taxon>Cimex</taxon>
    </lineage>
</organism>